<feature type="compositionally biased region" description="Polar residues" evidence="1">
    <location>
        <begin position="69"/>
        <end position="93"/>
    </location>
</feature>
<proteinExistence type="predicted"/>
<gene>
    <name evidence="2" type="ORF">FA13DRAFT_1798346</name>
</gene>
<dbReference type="OrthoDB" id="608866at2759"/>
<organism evidence="2 3">
    <name type="scientific">Coprinellus micaceus</name>
    <name type="common">Glistening ink-cap mushroom</name>
    <name type="synonym">Coprinus micaceus</name>
    <dbReference type="NCBI Taxonomy" id="71717"/>
    <lineage>
        <taxon>Eukaryota</taxon>
        <taxon>Fungi</taxon>
        <taxon>Dikarya</taxon>
        <taxon>Basidiomycota</taxon>
        <taxon>Agaricomycotina</taxon>
        <taxon>Agaricomycetes</taxon>
        <taxon>Agaricomycetidae</taxon>
        <taxon>Agaricales</taxon>
        <taxon>Agaricineae</taxon>
        <taxon>Psathyrellaceae</taxon>
        <taxon>Coprinellus</taxon>
    </lineage>
</organism>
<protein>
    <submittedName>
        <fullName evidence="2">Uncharacterized protein</fullName>
    </submittedName>
</protein>
<evidence type="ECO:0000313" key="2">
    <source>
        <dbReference type="EMBL" id="TEB23075.1"/>
    </source>
</evidence>
<keyword evidence="3" id="KW-1185">Reference proteome</keyword>
<evidence type="ECO:0000313" key="3">
    <source>
        <dbReference type="Proteomes" id="UP000298030"/>
    </source>
</evidence>
<reference evidence="2 3" key="1">
    <citation type="journal article" date="2019" name="Nat. Ecol. Evol.">
        <title>Megaphylogeny resolves global patterns of mushroom evolution.</title>
        <authorList>
            <person name="Varga T."/>
            <person name="Krizsan K."/>
            <person name="Foldi C."/>
            <person name="Dima B."/>
            <person name="Sanchez-Garcia M."/>
            <person name="Sanchez-Ramirez S."/>
            <person name="Szollosi G.J."/>
            <person name="Szarkandi J.G."/>
            <person name="Papp V."/>
            <person name="Albert L."/>
            <person name="Andreopoulos W."/>
            <person name="Angelini C."/>
            <person name="Antonin V."/>
            <person name="Barry K.W."/>
            <person name="Bougher N.L."/>
            <person name="Buchanan P."/>
            <person name="Buyck B."/>
            <person name="Bense V."/>
            <person name="Catcheside P."/>
            <person name="Chovatia M."/>
            <person name="Cooper J."/>
            <person name="Damon W."/>
            <person name="Desjardin D."/>
            <person name="Finy P."/>
            <person name="Geml J."/>
            <person name="Haridas S."/>
            <person name="Hughes K."/>
            <person name="Justo A."/>
            <person name="Karasinski D."/>
            <person name="Kautmanova I."/>
            <person name="Kiss B."/>
            <person name="Kocsube S."/>
            <person name="Kotiranta H."/>
            <person name="LaButti K.M."/>
            <person name="Lechner B.E."/>
            <person name="Liimatainen K."/>
            <person name="Lipzen A."/>
            <person name="Lukacs Z."/>
            <person name="Mihaltcheva S."/>
            <person name="Morgado L.N."/>
            <person name="Niskanen T."/>
            <person name="Noordeloos M.E."/>
            <person name="Ohm R.A."/>
            <person name="Ortiz-Santana B."/>
            <person name="Ovrebo C."/>
            <person name="Racz N."/>
            <person name="Riley R."/>
            <person name="Savchenko A."/>
            <person name="Shiryaev A."/>
            <person name="Soop K."/>
            <person name="Spirin V."/>
            <person name="Szebenyi C."/>
            <person name="Tomsovsky M."/>
            <person name="Tulloss R.E."/>
            <person name="Uehling J."/>
            <person name="Grigoriev I.V."/>
            <person name="Vagvolgyi C."/>
            <person name="Papp T."/>
            <person name="Martin F.M."/>
            <person name="Miettinen O."/>
            <person name="Hibbett D.S."/>
            <person name="Nagy L.G."/>
        </authorList>
    </citation>
    <scope>NUCLEOTIDE SEQUENCE [LARGE SCALE GENOMIC DNA]</scope>
    <source>
        <strain evidence="2 3">FP101781</strain>
    </source>
</reference>
<feature type="region of interest" description="Disordered" evidence="1">
    <location>
        <begin position="58"/>
        <end position="94"/>
    </location>
</feature>
<comment type="caution">
    <text evidence="2">The sequence shown here is derived from an EMBL/GenBank/DDBJ whole genome shotgun (WGS) entry which is preliminary data.</text>
</comment>
<dbReference type="Proteomes" id="UP000298030">
    <property type="component" value="Unassembled WGS sequence"/>
</dbReference>
<accession>A0A4Y7SMK6</accession>
<dbReference type="AlphaFoldDB" id="A0A4Y7SMK6"/>
<name>A0A4Y7SMK6_COPMI</name>
<dbReference type="EMBL" id="QPFP01000082">
    <property type="protein sequence ID" value="TEB23075.1"/>
    <property type="molecule type" value="Genomic_DNA"/>
</dbReference>
<evidence type="ECO:0000256" key="1">
    <source>
        <dbReference type="SAM" id="MobiDB-lite"/>
    </source>
</evidence>
<dbReference type="STRING" id="71717.A0A4Y7SMK6"/>
<sequence length="172" mass="18808">MRIARAARRRASRLHAAYSLGPRPPVKKAAMPYDEDEEMDMMSLDPLAEALALPDIMSNPEPHPHAWSSGVSTPTHSNHWSTAAGSPTSSHLSSDMLMNASSSPFMQRRSDVNNNMGMIGKSAWGTDWFSPNPRLDPSSNRRSRLVIDLSRPPLSCLALFISSAQPGRSGQI</sequence>